<proteinExistence type="predicted"/>
<evidence type="ECO:0000313" key="2">
    <source>
        <dbReference type="Proteomes" id="UP000615796"/>
    </source>
</evidence>
<comment type="caution">
    <text evidence="1">The sequence shown here is derived from an EMBL/GenBank/DDBJ whole genome shotgun (WGS) entry which is preliminary data.</text>
</comment>
<keyword evidence="2" id="KW-1185">Reference proteome</keyword>
<dbReference type="AlphaFoldDB" id="A0A9X0R9V4"/>
<dbReference type="EMBL" id="JACRUP010000010">
    <property type="protein sequence ID" value="MBC5852147.1"/>
    <property type="molecule type" value="Genomic_DNA"/>
</dbReference>
<accession>A0A9X0R9V4</accession>
<dbReference type="RefSeq" id="WP_187026692.1">
    <property type="nucleotide sequence ID" value="NZ_JACRUP010000010.1"/>
</dbReference>
<sequence>MFETVVDGMRYEVCFTIRDGTSNVMNYLGWMRIADVLKEEQEFNLKNFIYPKAPSAPSKSNEPKRN</sequence>
<dbReference type="Proteomes" id="UP000615796">
    <property type="component" value="Unassembled WGS sequence"/>
</dbReference>
<protein>
    <submittedName>
        <fullName evidence="1">Uncharacterized protein</fullName>
    </submittedName>
</protein>
<gene>
    <name evidence="1" type="ORF">H8Q88_14660</name>
</gene>
<organism evidence="1 2">
    <name type="scientific">Vibrio metschnikovii</name>
    <dbReference type="NCBI Taxonomy" id="28172"/>
    <lineage>
        <taxon>Bacteria</taxon>
        <taxon>Pseudomonadati</taxon>
        <taxon>Pseudomonadota</taxon>
        <taxon>Gammaproteobacteria</taxon>
        <taxon>Vibrionales</taxon>
        <taxon>Vibrionaceae</taxon>
        <taxon>Vibrio</taxon>
    </lineage>
</organism>
<evidence type="ECO:0000313" key="1">
    <source>
        <dbReference type="EMBL" id="MBC5852147.1"/>
    </source>
</evidence>
<name>A0A9X0R9V4_VIBME</name>
<reference evidence="1" key="1">
    <citation type="submission" date="2020-08" db="EMBL/GenBank/DDBJ databases">
        <title>Genome Sequencing and Pan-Genome Analysis of Migratory bird Vibrio Strains, Inner Mongolia.</title>
        <authorList>
            <person name="Zheng L."/>
        </authorList>
    </citation>
    <scope>NUCLEOTIDE SEQUENCE</scope>
    <source>
        <strain evidence="1">M13F</strain>
    </source>
</reference>